<dbReference type="InterPro" id="IPR007044">
    <property type="entry name" value="Cyclodeamin/CycHdrlase"/>
</dbReference>
<accession>A0ABW9MI53</accession>
<feature type="domain" description="Cyclodeaminase/cyclohydrolase" evidence="2">
    <location>
        <begin position="6"/>
        <end position="171"/>
    </location>
</feature>
<dbReference type="EMBL" id="JBGMEF010000023">
    <property type="protein sequence ID" value="MFO3667530.1"/>
    <property type="molecule type" value="Genomic_DNA"/>
</dbReference>
<keyword evidence="1" id="KW-0812">Transmembrane</keyword>
<keyword evidence="4" id="KW-1185">Reference proteome</keyword>
<evidence type="ECO:0000256" key="1">
    <source>
        <dbReference type="SAM" id="Phobius"/>
    </source>
</evidence>
<reference evidence="3 4" key="1">
    <citation type="journal article" date="2025" name="Anaerobe">
        <title>Description of Anaerococcus kampingiae sp. nov., Anaerococcus groningensis sp. nov., Anaerococcus martiniensis sp. nov., and Anaerococcus cruorum sp. nov., isolated from human clinical specimens.</title>
        <authorList>
            <person name="Boiten K.E."/>
            <person name="Meijer J."/>
            <person name="van Wezel E.M."/>
            <person name="Veloo A.C.M."/>
        </authorList>
    </citation>
    <scope>NUCLEOTIDE SEQUENCE [LARGE SCALE GENOMIC DNA]</scope>
    <source>
        <strain evidence="3 4">ENR0874</strain>
    </source>
</reference>
<evidence type="ECO:0000259" key="2">
    <source>
        <dbReference type="Pfam" id="PF04961"/>
    </source>
</evidence>
<sequence length="186" mass="20869">MINSYSIEKLLGEIRKPSANPGGGALVIMIANMAVNLIFMMDKKDYGAKNDQANVSRETLNHISGLLTDLADEDIKYATILVDKCIKEKNVDEKYFIDAARPQIKLNTIILEAMKHLGFFLENGKSYTISDGEIANILLKAAIDASLPTIDINLNQTNFKYNIDEVKSEAEKLYEKNLIIIERRKS</sequence>
<evidence type="ECO:0000313" key="4">
    <source>
        <dbReference type="Proteomes" id="UP001637994"/>
    </source>
</evidence>
<dbReference type="Proteomes" id="UP001637994">
    <property type="component" value="Unassembled WGS sequence"/>
</dbReference>
<dbReference type="RefSeq" id="WP_410035787.1">
    <property type="nucleotide sequence ID" value="NZ_JBGMEF010000023.1"/>
</dbReference>
<gene>
    <name evidence="3" type="ORF">ACCQ42_07070</name>
</gene>
<dbReference type="Pfam" id="PF04961">
    <property type="entry name" value="FTCD_C"/>
    <property type="match status" value="1"/>
</dbReference>
<keyword evidence="1" id="KW-0472">Membrane</keyword>
<organism evidence="3 4">
    <name type="scientific">Anaerococcus kampingae</name>
    <dbReference type="NCBI Taxonomy" id="3115614"/>
    <lineage>
        <taxon>Bacteria</taxon>
        <taxon>Bacillati</taxon>
        <taxon>Bacillota</taxon>
        <taxon>Tissierellia</taxon>
        <taxon>Tissierellales</taxon>
        <taxon>Peptoniphilaceae</taxon>
        <taxon>Anaerococcus</taxon>
    </lineage>
</organism>
<keyword evidence="1" id="KW-1133">Transmembrane helix</keyword>
<proteinExistence type="predicted"/>
<name>A0ABW9MI53_9FIRM</name>
<protein>
    <submittedName>
        <fullName evidence="3">Cyclodeaminase/cyclohydrolase family protein</fullName>
    </submittedName>
</protein>
<dbReference type="SUPFAM" id="SSF101262">
    <property type="entry name" value="Methenyltetrahydrofolate cyclohydrolase-like"/>
    <property type="match status" value="1"/>
</dbReference>
<comment type="caution">
    <text evidence="3">The sequence shown here is derived from an EMBL/GenBank/DDBJ whole genome shotgun (WGS) entry which is preliminary data.</text>
</comment>
<evidence type="ECO:0000313" key="3">
    <source>
        <dbReference type="EMBL" id="MFO3667530.1"/>
    </source>
</evidence>
<feature type="transmembrane region" description="Helical" evidence="1">
    <location>
        <begin position="20"/>
        <end position="39"/>
    </location>
</feature>
<dbReference type="Gene3D" id="1.20.120.680">
    <property type="entry name" value="Formiminotetrahydrofolate cyclodeaminase monomer, up-and-down helical bundle"/>
    <property type="match status" value="1"/>
</dbReference>
<dbReference type="InterPro" id="IPR036178">
    <property type="entry name" value="Formintransfe-cycloase-like_sf"/>
</dbReference>